<proteinExistence type="predicted"/>
<comment type="caution">
    <text evidence="2">The sequence shown here is derived from an EMBL/GenBank/DDBJ whole genome shotgun (WGS) entry which is preliminary data.</text>
</comment>
<evidence type="ECO:0000313" key="2">
    <source>
        <dbReference type="EMBL" id="EBT6458793.1"/>
    </source>
</evidence>
<name>A0A5V1W6U2_SALER</name>
<protein>
    <submittedName>
        <fullName evidence="2">Uncharacterized protein</fullName>
    </submittedName>
</protein>
<gene>
    <name evidence="2" type="ORF">COQ59_22525</name>
</gene>
<dbReference type="EMBL" id="AAGZLD010000022">
    <property type="protein sequence ID" value="EBT6458793.1"/>
    <property type="molecule type" value="Genomic_DNA"/>
</dbReference>
<evidence type="ECO:0000256" key="1">
    <source>
        <dbReference type="SAM" id="MobiDB-lite"/>
    </source>
</evidence>
<organism evidence="2">
    <name type="scientific">Salmonella enterica</name>
    <name type="common">Salmonella choleraesuis</name>
    <dbReference type="NCBI Taxonomy" id="28901"/>
    <lineage>
        <taxon>Bacteria</taxon>
        <taxon>Pseudomonadati</taxon>
        <taxon>Pseudomonadota</taxon>
        <taxon>Gammaproteobacteria</taxon>
        <taxon>Enterobacterales</taxon>
        <taxon>Enterobacteriaceae</taxon>
        <taxon>Salmonella</taxon>
    </lineage>
</organism>
<feature type="region of interest" description="Disordered" evidence="1">
    <location>
        <begin position="1"/>
        <end position="29"/>
    </location>
</feature>
<dbReference type="AlphaFoldDB" id="A0A5V1W6U2"/>
<accession>A0A5V1W6U2</accession>
<sequence length="120" mass="13828">MMADVSNGPVSTLPGHSSEVPVGTKCDEHPDRDAVRRVQGETDSFGCEYHDMCQECHDEYVRETNSADYSGKCNWCGKHAERLIPHRDIEEGSHGRVYEVCKPCIDAERQRWEEEDEERW</sequence>
<reference evidence="2" key="1">
    <citation type="submission" date="2018-07" db="EMBL/GenBank/DDBJ databases">
        <authorList>
            <consortium name="PulseNet: The National Subtyping Network for Foodborne Disease Surveillance"/>
            <person name="Tarr C.L."/>
            <person name="Trees E."/>
            <person name="Katz L.S."/>
            <person name="Carleton-Romer H.A."/>
            <person name="Stroika S."/>
            <person name="Kucerova Z."/>
            <person name="Roache K.F."/>
            <person name="Sabol A.L."/>
            <person name="Besser J."/>
            <person name="Gerner-Smidt P."/>
        </authorList>
    </citation>
    <scope>NUCLEOTIDE SEQUENCE</scope>
    <source>
        <strain evidence="2">PNUSAS022650</strain>
    </source>
</reference>